<feature type="region of interest" description="Disordered" evidence="2">
    <location>
        <begin position="296"/>
        <end position="340"/>
    </location>
</feature>
<sequence>MHSFLEANEFTEKRLAVSVRADLMRAGVPLLLLLLAVGGSPSHAIMLGELHSSARVGQVLQAEIEVSEHPAERFDPACLKLFRPQSASDDLPWITDARLSYRREGGQGRLSIVSRAAIADPAVRLAVRSECASSASREYTILLADPTAGGAGAAAPARSTVAAKASAHVDSTRGSLPDAPRAAAAVPPQRAPATAGEGGRAARGSPAKGDAAALVASDELSEPVPASGLGRELLRLEQRALAMLNDPADDQETMSNKLAWLEANVAELKRAAEKLQGGAAALPGGVAAGESRLPGAVAGSAGSPPGAAAQGDAPGAAANTPASAAPATNEAPRVVRTPPAAPAAAEEEHWLFYGVLVLFLLAALFLFRRRRNATVGPLGVASEDAAAGTTKGESQFSLTPEAAAAVPIEAPPRRAVVPVSAPTPVAATVSPAVAERRDAAPPAVAAPLLPADHGLGGAAPAIELAEIMLSFGRVSGAARTLEEYIAALPQESARPWIRLLHLYQRNGMRKEFEALTVKLNRNFNVEILAWENETGRRGLELIPLAGAAAKAETLEDIPRLRDEIVALWGKPECLGYLENLLRDNRQGKRKGFPLAIAEEILFLIDLAAAHDVAR</sequence>
<feature type="region of interest" description="Disordered" evidence="2">
    <location>
        <begin position="165"/>
        <end position="224"/>
    </location>
</feature>
<dbReference type="Pfam" id="PF25800">
    <property type="entry name" value="FimV_N"/>
    <property type="match status" value="1"/>
</dbReference>
<gene>
    <name evidence="5" type="ORF">AW08_00780</name>
</gene>
<keyword evidence="3" id="KW-0472">Membrane</keyword>
<evidence type="ECO:0000259" key="4">
    <source>
        <dbReference type="Pfam" id="PF25800"/>
    </source>
</evidence>
<keyword evidence="1" id="KW-0175">Coiled coil</keyword>
<reference evidence="5" key="1">
    <citation type="submission" date="2014-02" db="EMBL/GenBank/DDBJ databases">
        <title>Expanding our view of genomic diversity in Candidatus Accumulibacter clades.</title>
        <authorList>
            <person name="Skennerton C.T."/>
            <person name="Barr J.J."/>
            <person name="Slater F.R."/>
            <person name="Bond P.L."/>
            <person name="Tyson G.W."/>
        </authorList>
    </citation>
    <scope>NUCLEOTIDE SEQUENCE [LARGE SCALE GENOMIC DNA]</scope>
</reference>
<evidence type="ECO:0000313" key="5">
    <source>
        <dbReference type="EMBL" id="EXI68954.1"/>
    </source>
</evidence>
<dbReference type="AlphaFoldDB" id="A0A011PRJ6"/>
<evidence type="ECO:0000256" key="3">
    <source>
        <dbReference type="SAM" id="Phobius"/>
    </source>
</evidence>
<dbReference type="InterPro" id="IPR057840">
    <property type="entry name" value="FimV_N"/>
</dbReference>
<name>A0A011PRJ6_9PROT</name>
<feature type="domain" description="FimV N-terminal" evidence="4">
    <location>
        <begin position="46"/>
        <end position="145"/>
    </location>
</feature>
<protein>
    <recommendedName>
        <fullName evidence="4">FimV N-terminal domain-containing protein</fullName>
    </recommendedName>
</protein>
<dbReference type="Proteomes" id="UP000020218">
    <property type="component" value="Unassembled WGS sequence"/>
</dbReference>
<dbReference type="PATRIC" id="fig|1454001.3.peg.724"/>
<feature type="compositionally biased region" description="Low complexity" evidence="2">
    <location>
        <begin position="177"/>
        <end position="195"/>
    </location>
</feature>
<keyword evidence="3" id="KW-0812">Transmembrane</keyword>
<comment type="caution">
    <text evidence="5">The sequence shown here is derived from an EMBL/GenBank/DDBJ whole genome shotgun (WGS) entry which is preliminary data.</text>
</comment>
<keyword evidence="3" id="KW-1133">Transmembrane helix</keyword>
<proteinExistence type="predicted"/>
<evidence type="ECO:0000256" key="1">
    <source>
        <dbReference type="SAM" id="Coils"/>
    </source>
</evidence>
<accession>A0A011PRJ6</accession>
<dbReference type="STRING" id="1454001.AW08_00780"/>
<evidence type="ECO:0000313" key="6">
    <source>
        <dbReference type="Proteomes" id="UP000020218"/>
    </source>
</evidence>
<dbReference type="EMBL" id="JFAX01000003">
    <property type="protein sequence ID" value="EXI68954.1"/>
    <property type="molecule type" value="Genomic_DNA"/>
</dbReference>
<organism evidence="5 6">
    <name type="scientific">Candidatus Accumulibacter adjunctus</name>
    <dbReference type="NCBI Taxonomy" id="1454001"/>
    <lineage>
        <taxon>Bacteria</taxon>
        <taxon>Pseudomonadati</taxon>
        <taxon>Pseudomonadota</taxon>
        <taxon>Betaproteobacteria</taxon>
        <taxon>Candidatus Accumulibacter</taxon>
    </lineage>
</organism>
<feature type="transmembrane region" description="Helical" evidence="3">
    <location>
        <begin position="350"/>
        <end position="367"/>
    </location>
</feature>
<evidence type="ECO:0000256" key="2">
    <source>
        <dbReference type="SAM" id="MobiDB-lite"/>
    </source>
</evidence>
<feature type="coiled-coil region" evidence="1">
    <location>
        <begin position="251"/>
        <end position="278"/>
    </location>
</feature>
<keyword evidence="6" id="KW-1185">Reference proteome</keyword>